<dbReference type="Proteomes" id="UP000027463">
    <property type="component" value="Unassembled WGS sequence"/>
</dbReference>
<evidence type="ECO:0000256" key="1">
    <source>
        <dbReference type="SAM" id="MobiDB-lite"/>
    </source>
</evidence>
<organism evidence="2 3">
    <name type="scientific">Thalassospira permensis NBRC 106175</name>
    <dbReference type="NCBI Taxonomy" id="1353532"/>
    <lineage>
        <taxon>Bacteria</taxon>
        <taxon>Pseudomonadati</taxon>
        <taxon>Pseudomonadota</taxon>
        <taxon>Alphaproteobacteria</taxon>
        <taxon>Rhodospirillales</taxon>
        <taxon>Thalassospiraceae</taxon>
        <taxon>Thalassospira</taxon>
    </lineage>
</organism>
<sequence length="54" mass="6074">MMTITQHFMSRNGLQEKDHGRNQTVGNVQAQATTIAVIAITPNARRWIIIFSCC</sequence>
<evidence type="ECO:0000313" key="2">
    <source>
        <dbReference type="EMBL" id="KEO59456.1"/>
    </source>
</evidence>
<dbReference type="EMBL" id="AUNC01000001">
    <property type="protein sequence ID" value="KEO59456.1"/>
    <property type="molecule type" value="Genomic_DNA"/>
</dbReference>
<accession>A0ABR4TVW3</accession>
<comment type="caution">
    <text evidence="2">The sequence shown here is derived from an EMBL/GenBank/DDBJ whole genome shotgun (WGS) entry which is preliminary data.</text>
</comment>
<keyword evidence="3" id="KW-1185">Reference proteome</keyword>
<feature type="compositionally biased region" description="Polar residues" evidence="1">
    <location>
        <begin position="1"/>
        <end position="13"/>
    </location>
</feature>
<name>A0ABR4TVW3_9PROT</name>
<feature type="region of interest" description="Disordered" evidence="1">
    <location>
        <begin position="1"/>
        <end position="23"/>
    </location>
</feature>
<gene>
    <name evidence="2" type="ORF">SMB34_00315</name>
</gene>
<proteinExistence type="predicted"/>
<reference evidence="2 3" key="1">
    <citation type="submission" date="2013-07" db="EMBL/GenBank/DDBJ databases">
        <title>Thalassospira permensis NBRC 106175 Genome Sequencing.</title>
        <authorList>
            <person name="Lai Q."/>
            <person name="Shao Z."/>
        </authorList>
    </citation>
    <scope>NUCLEOTIDE SEQUENCE [LARGE SCALE GENOMIC DNA]</scope>
    <source>
        <strain evidence="2 3">NBRC 106175</strain>
    </source>
</reference>
<protein>
    <submittedName>
        <fullName evidence="2">Uncharacterized protein</fullName>
    </submittedName>
</protein>
<evidence type="ECO:0000313" key="3">
    <source>
        <dbReference type="Proteomes" id="UP000027463"/>
    </source>
</evidence>